<dbReference type="InterPro" id="IPR022413">
    <property type="entry name" value="ATP-guanido_PTrfase_N"/>
</dbReference>
<keyword evidence="5 8" id="KW-0418">Kinase</keyword>
<dbReference type="Pfam" id="PF02807">
    <property type="entry name" value="ATP-gua_PtransN"/>
    <property type="match status" value="1"/>
</dbReference>
<dbReference type="EC" id="2.7.3.2" evidence="2"/>
<dbReference type="GO" id="GO:0005615">
    <property type="term" value="C:extracellular space"/>
    <property type="evidence" value="ECO:0000318"/>
    <property type="project" value="GO_Central"/>
</dbReference>
<feature type="binding site" evidence="8">
    <location>
        <position position="156"/>
    </location>
    <ligand>
        <name>ATP</name>
        <dbReference type="ChEBI" id="CHEBI:30616"/>
    </ligand>
</feature>
<evidence type="ECO:0000313" key="12">
    <source>
        <dbReference type="Proteomes" id="UP000001593"/>
    </source>
</evidence>
<dbReference type="InParanoid" id="A7S2W4"/>
<dbReference type="PhylomeDB" id="A7S2W4"/>
<name>A7S2W4_NEMVE</name>
<evidence type="ECO:0000256" key="4">
    <source>
        <dbReference type="ARBA" id="ARBA00022741"/>
    </source>
</evidence>
<dbReference type="Gene3D" id="3.30.590.10">
    <property type="entry name" value="Glutamine synthetase/guanido kinase, catalytic domain"/>
    <property type="match status" value="1"/>
</dbReference>
<reference evidence="11 12" key="1">
    <citation type="journal article" date="2007" name="Science">
        <title>Sea anemone genome reveals ancestral eumetazoan gene repertoire and genomic organization.</title>
        <authorList>
            <person name="Putnam N.H."/>
            <person name="Srivastava M."/>
            <person name="Hellsten U."/>
            <person name="Dirks B."/>
            <person name="Chapman J."/>
            <person name="Salamov A."/>
            <person name="Terry A."/>
            <person name="Shapiro H."/>
            <person name="Lindquist E."/>
            <person name="Kapitonov V.V."/>
            <person name="Jurka J."/>
            <person name="Genikhovich G."/>
            <person name="Grigoriev I.V."/>
            <person name="Lucas S.M."/>
            <person name="Steele R.E."/>
            <person name="Finnerty J.R."/>
            <person name="Technau U."/>
            <person name="Martindale M.Q."/>
            <person name="Rokhsar D.S."/>
        </authorList>
    </citation>
    <scope>NUCLEOTIDE SEQUENCE [LARGE SCALE GENOMIC DNA]</scope>
    <source>
        <strain evidence="12">CH2 X CH6</strain>
    </source>
</reference>
<evidence type="ECO:0000256" key="7">
    <source>
        <dbReference type="PROSITE-ProRule" id="PRU00842"/>
    </source>
</evidence>
<dbReference type="Proteomes" id="UP000001593">
    <property type="component" value="Unassembled WGS sequence"/>
</dbReference>
<protein>
    <recommendedName>
        <fullName evidence="2">creatine kinase</fullName>
        <ecNumber evidence="2">2.7.3.2</ecNumber>
    </recommendedName>
</protein>
<dbReference type="InterPro" id="IPR022414">
    <property type="entry name" value="ATP-guanido_PTrfase_cat"/>
</dbReference>
<dbReference type="PROSITE" id="PS51509">
    <property type="entry name" value="PHOSPHAGEN_KINASE_N"/>
    <property type="match status" value="1"/>
</dbReference>
<dbReference type="STRING" id="45351.A7S2W4"/>
<feature type="binding site" evidence="8">
    <location>
        <begin position="251"/>
        <end position="255"/>
    </location>
    <ligand>
        <name>ATP</name>
        <dbReference type="ChEBI" id="CHEBI:30616"/>
    </ligand>
</feature>
<dbReference type="OMA" id="VNEREHI"/>
<keyword evidence="6 8" id="KW-0067">ATP-binding</keyword>
<dbReference type="Pfam" id="PF00217">
    <property type="entry name" value="ATP-gua_Ptrans"/>
    <property type="match status" value="1"/>
</dbReference>
<evidence type="ECO:0000313" key="11">
    <source>
        <dbReference type="EMBL" id="EDO41999.1"/>
    </source>
</evidence>
<sequence length="261" mass="29899">SQFLNEAIYEEYKDAKTVYGFRLFDILSYDVSYRDTIGIRATDEECYYTFIKLFDPVISNFCSSYPRVEKNVSYVYPSNVVSLVGVTGTLDAHVVSCRVRVVRSLQGFPFAWVCSPNERREIQNVVKQALDSLKGVEYYKLARISSKSRDTLITKHGIFRNQKLDCDDTWSSGRGIWRDGTSNAIALVNEREHIIFLTQEFGGDLCHAFYRMRDLVERTELALEKTGHKYMHSVVYGFLVSSPQEVGTGLRISVNVKLPHL</sequence>
<dbReference type="InterPro" id="IPR014746">
    <property type="entry name" value="Gln_synth/guanido_kin_cat_dom"/>
</dbReference>
<dbReference type="GO" id="GO:0046314">
    <property type="term" value="P:phosphocreatine biosynthetic process"/>
    <property type="evidence" value="ECO:0000318"/>
    <property type="project" value="GO_Central"/>
</dbReference>
<evidence type="ECO:0000256" key="8">
    <source>
        <dbReference type="PROSITE-ProRule" id="PRU00843"/>
    </source>
</evidence>
<keyword evidence="12" id="KW-1185">Reference proteome</keyword>
<dbReference type="PANTHER" id="PTHR11547">
    <property type="entry name" value="ARGININE OR CREATINE KINASE"/>
    <property type="match status" value="1"/>
</dbReference>
<evidence type="ECO:0000256" key="2">
    <source>
        <dbReference type="ARBA" id="ARBA00012231"/>
    </source>
</evidence>
<accession>A7S2W4</accession>
<feature type="binding site" evidence="8">
    <location>
        <begin position="96"/>
        <end position="100"/>
    </location>
    <ligand>
        <name>ATP</name>
        <dbReference type="ChEBI" id="CHEBI:30616"/>
    </ligand>
</feature>
<dbReference type="InterPro" id="IPR000749">
    <property type="entry name" value="ATP-guanido_PTrfase"/>
</dbReference>
<dbReference type="GO" id="GO:0005524">
    <property type="term" value="F:ATP binding"/>
    <property type="evidence" value="ECO:0007669"/>
    <property type="project" value="UniProtKB-UniRule"/>
</dbReference>
<dbReference type="InterPro" id="IPR036802">
    <property type="entry name" value="ATP-guanido_PTrfase_N_sf"/>
</dbReference>
<evidence type="ECO:0000256" key="5">
    <source>
        <dbReference type="ARBA" id="ARBA00022777"/>
    </source>
</evidence>
<feature type="domain" description="Phosphagen kinase N-terminal" evidence="9">
    <location>
        <begin position="1"/>
        <end position="63"/>
    </location>
</feature>
<dbReference type="GO" id="GO:0004111">
    <property type="term" value="F:creatine kinase activity"/>
    <property type="evidence" value="ECO:0000318"/>
    <property type="project" value="GO_Central"/>
</dbReference>
<feature type="domain" description="Phosphagen kinase C-terminal" evidence="10">
    <location>
        <begin position="93"/>
        <end position="261"/>
    </location>
</feature>
<dbReference type="EMBL" id="DS469570">
    <property type="protein sequence ID" value="EDO41999.1"/>
    <property type="molecule type" value="Genomic_DNA"/>
</dbReference>
<feature type="non-terminal residue" evidence="11">
    <location>
        <position position="1"/>
    </location>
</feature>
<dbReference type="SUPFAM" id="SSF48034">
    <property type="entry name" value="Guanido kinase N-terminal domain"/>
    <property type="match status" value="1"/>
</dbReference>
<dbReference type="Gene3D" id="1.10.135.10">
    <property type="entry name" value="ATP:guanido phosphotransferase, N-terminal domain"/>
    <property type="match status" value="1"/>
</dbReference>
<evidence type="ECO:0000256" key="6">
    <source>
        <dbReference type="ARBA" id="ARBA00022840"/>
    </source>
</evidence>
<dbReference type="AlphaFoldDB" id="A7S2W4"/>
<evidence type="ECO:0000259" key="9">
    <source>
        <dbReference type="PROSITE" id="PS51509"/>
    </source>
</evidence>
<dbReference type="SUPFAM" id="SSF55931">
    <property type="entry name" value="Glutamine synthetase/guanido kinase"/>
    <property type="match status" value="1"/>
</dbReference>
<evidence type="ECO:0000256" key="1">
    <source>
        <dbReference type="ARBA" id="ARBA00006798"/>
    </source>
</evidence>
<dbReference type="HOGENOM" id="CLU_1067835_0_0_1"/>
<gene>
    <name evidence="11" type="ORF">NEMVEDRAFT_v1g102353</name>
</gene>
<dbReference type="PANTHER" id="PTHR11547:SF23">
    <property type="entry name" value="CREATINE KINASE B-TYPE"/>
    <property type="match status" value="1"/>
</dbReference>
<keyword evidence="4 8" id="KW-0547">Nucleotide-binding</keyword>
<comment type="similarity">
    <text evidence="1 7">Belongs to the ATP:guanido phosphotransferase family.</text>
</comment>
<evidence type="ECO:0000256" key="3">
    <source>
        <dbReference type="ARBA" id="ARBA00022679"/>
    </source>
</evidence>
<feature type="non-terminal residue" evidence="11">
    <location>
        <position position="261"/>
    </location>
</feature>
<evidence type="ECO:0000259" key="10">
    <source>
        <dbReference type="PROSITE" id="PS51510"/>
    </source>
</evidence>
<proteinExistence type="inferred from homology"/>
<dbReference type="PROSITE" id="PS51510">
    <property type="entry name" value="PHOSPHAGEN_KINASE_C"/>
    <property type="match status" value="1"/>
</dbReference>
<dbReference type="eggNOG" id="KOG3581">
    <property type="taxonomic scope" value="Eukaryota"/>
</dbReference>
<keyword evidence="3 8" id="KW-0808">Transferase</keyword>
<organism evidence="11 12">
    <name type="scientific">Nematostella vectensis</name>
    <name type="common">Starlet sea anemone</name>
    <dbReference type="NCBI Taxonomy" id="45351"/>
    <lineage>
        <taxon>Eukaryota</taxon>
        <taxon>Metazoa</taxon>
        <taxon>Cnidaria</taxon>
        <taxon>Anthozoa</taxon>
        <taxon>Hexacorallia</taxon>
        <taxon>Actiniaria</taxon>
        <taxon>Edwardsiidae</taxon>
        <taxon>Nematostella</taxon>
    </lineage>
</organism>
<comment type="caution">
    <text evidence="8">Lacks conserved residue(s) required for the propagation of feature annotation.</text>
</comment>